<dbReference type="EMBL" id="BX284605">
    <property type="protein sequence ID" value="CCD62232.2"/>
    <property type="molecule type" value="Genomic_DNA"/>
</dbReference>
<dbReference type="WormBase" id="B0554.6">
    <property type="protein sequence ID" value="CE50806"/>
    <property type="gene ID" value="WBGene00015259"/>
    <property type="gene designation" value="dod-20"/>
</dbReference>
<dbReference type="PeptideAtlas" id="P91002"/>
<dbReference type="KEGG" id="cel:CELE_B0554.6"/>
<dbReference type="HOGENOM" id="CLU_046187_0_0_1"/>
<keyword evidence="1" id="KW-0732">Signal</keyword>
<dbReference type="FunCoup" id="P91002">
    <property type="interactions" value="1538"/>
</dbReference>
<dbReference type="CTD" id="182037"/>
<proteinExistence type="predicted"/>
<dbReference type="OrthoDB" id="5824638at2759"/>
<reference evidence="2 3" key="1">
    <citation type="journal article" date="1998" name="Science">
        <title>Genome sequence of the nematode C. elegans: a platform for investigating biology.</title>
        <authorList>
            <consortium name="The C. elegans sequencing consortium"/>
            <person name="Sulson J.E."/>
            <person name="Waterston R."/>
        </authorList>
    </citation>
    <scope>NUCLEOTIDE SEQUENCE [LARGE SCALE GENOMIC DNA]</scope>
    <source>
        <strain evidence="2 3">Bristol N2</strain>
    </source>
</reference>
<dbReference type="PANTHER" id="PTHR21733:SF4">
    <property type="entry name" value="DOWNSTREAM OF DAF-16 (REGULATED BY DAF-16)-RELATED"/>
    <property type="match status" value="1"/>
</dbReference>
<feature type="signal peptide" evidence="1">
    <location>
        <begin position="1"/>
        <end position="18"/>
    </location>
</feature>
<dbReference type="InParanoid" id="P91002"/>
<feature type="chain" id="PRO_5005692414" evidence="1">
    <location>
        <begin position="19"/>
        <end position="382"/>
    </location>
</feature>
<dbReference type="InterPro" id="IPR005071">
    <property type="entry name" value="Glycoprotein"/>
</dbReference>
<evidence type="ECO:0000256" key="1">
    <source>
        <dbReference type="SAM" id="SignalP"/>
    </source>
</evidence>
<accession>P91002</accession>
<dbReference type="AGR" id="WB:WBGene00015259"/>
<dbReference type="eggNOG" id="ENOG502T3B0">
    <property type="taxonomic scope" value="Eukaryota"/>
</dbReference>
<dbReference type="PaxDb" id="6239-B0554.6"/>
<keyword evidence="3" id="KW-1185">Reference proteome</keyword>
<dbReference type="Pfam" id="PF03409">
    <property type="entry name" value="Glycoprotein"/>
    <property type="match status" value="1"/>
</dbReference>
<dbReference type="GeneID" id="182037"/>
<dbReference type="Proteomes" id="UP000001940">
    <property type="component" value="Chromosome V"/>
</dbReference>
<evidence type="ECO:0000313" key="3">
    <source>
        <dbReference type="Proteomes" id="UP000001940"/>
    </source>
</evidence>
<protein>
    <submittedName>
        <fullName evidence="2">Downstream Of DAF-16 (Regulated by DAF-16)</fullName>
    </submittedName>
</protein>
<dbReference type="PANTHER" id="PTHR21733">
    <property type="entry name" value="CUB_2 DOMAIN-CONTAINING PROTEIN-RELATED-RELATED"/>
    <property type="match status" value="1"/>
</dbReference>
<name>P91002_CAEEL</name>
<dbReference type="RefSeq" id="NP_503196.2">
    <property type="nucleotide sequence ID" value="NM_070795.4"/>
</dbReference>
<organism evidence="2 3">
    <name type="scientific">Caenorhabditis elegans</name>
    <dbReference type="NCBI Taxonomy" id="6239"/>
    <lineage>
        <taxon>Eukaryota</taxon>
        <taxon>Metazoa</taxon>
        <taxon>Ecdysozoa</taxon>
        <taxon>Nematoda</taxon>
        <taxon>Chromadorea</taxon>
        <taxon>Rhabditida</taxon>
        <taxon>Rhabditina</taxon>
        <taxon>Rhabditomorpha</taxon>
        <taxon>Rhabditoidea</taxon>
        <taxon>Rhabditidae</taxon>
        <taxon>Peloderinae</taxon>
        <taxon>Caenorhabditis</taxon>
    </lineage>
</organism>
<dbReference type="PIR" id="T25474">
    <property type="entry name" value="T25474"/>
</dbReference>
<gene>
    <name evidence="2 4" type="primary">dod-20</name>
    <name evidence="4" type="ORF">B0554.6</name>
    <name evidence="2" type="ORF">CELE_B0554.6</name>
</gene>
<dbReference type="AlphaFoldDB" id="P91002"/>
<dbReference type="OMA" id="NAHAPYD"/>
<evidence type="ECO:0000313" key="2">
    <source>
        <dbReference type="EMBL" id="CCD62232.2"/>
    </source>
</evidence>
<dbReference type="UCSC" id="B0554.6">
    <property type="organism name" value="c. elegans"/>
</dbReference>
<sequence length="382" mass="42427">MTFLSIFLISGLFLCGSAQKLMSLSSFKGTNVKNNFKAHAPYNIYVSADSDAEFILQQIFVITGNEQNVTLLDLKKNLQASGEITAFPVQKSAYITTTLSDNELKTLNGVIYLSSRKQRADTNFHVYGVSKSPNIILRGMGNLNTTILFLNTIMGTNPSSIISQWSQDSTAHAYLYTDFPLDTAEETNTQIFSNPMHTDKADLYFANVEKFSLSLVAFYLKTYRGVNFSIEPGYYSIDGKRTSAFTTTGFYMKPLARNASTITVNIKRDVRYSGASGANLLGHVPKRGKVTVGFYNGDSKYEESFPPSYYFSPWSIPYIDFETFKVSSTSSNSTAEYYFVQYFVAQGTLFGSPTSGPIQTATQSSGVVQLFVSMAISTMYWL</sequence>
<dbReference type="Bgee" id="WBGene00015259">
    <property type="expression patterns" value="Expressed in material anatomical entity and 2 other cell types or tissues"/>
</dbReference>
<evidence type="ECO:0000313" key="4">
    <source>
        <dbReference type="WormBase" id="B0554.6"/>
    </source>
</evidence>